<feature type="transmembrane region" description="Helical" evidence="7">
    <location>
        <begin position="30"/>
        <end position="48"/>
    </location>
</feature>
<feature type="transmembrane region" description="Helical" evidence="7">
    <location>
        <begin position="60"/>
        <end position="81"/>
    </location>
</feature>
<evidence type="ECO:0000256" key="7">
    <source>
        <dbReference type="SAM" id="Phobius"/>
    </source>
</evidence>
<gene>
    <name evidence="8" type="ORF">HOP53_03360</name>
</gene>
<evidence type="ECO:0000256" key="2">
    <source>
        <dbReference type="ARBA" id="ARBA00010388"/>
    </source>
</evidence>
<evidence type="ECO:0000256" key="4">
    <source>
        <dbReference type="ARBA" id="ARBA00022692"/>
    </source>
</evidence>
<dbReference type="EMBL" id="JABFTX010000001">
    <property type="protein sequence ID" value="MCE8001870.1"/>
    <property type="molecule type" value="Genomic_DNA"/>
</dbReference>
<dbReference type="Proteomes" id="UP001320168">
    <property type="component" value="Unassembled WGS sequence"/>
</dbReference>
<comment type="similarity">
    <text evidence="2">Belongs to the CPA3 antiporters (TC 2.A.63) subunit C family.</text>
</comment>
<evidence type="ECO:0000256" key="5">
    <source>
        <dbReference type="ARBA" id="ARBA00022989"/>
    </source>
</evidence>
<organism evidence="8 9">
    <name type="scientific">Billgrantia ethanolica</name>
    <dbReference type="NCBI Taxonomy" id="2733486"/>
    <lineage>
        <taxon>Bacteria</taxon>
        <taxon>Pseudomonadati</taxon>
        <taxon>Pseudomonadota</taxon>
        <taxon>Gammaproteobacteria</taxon>
        <taxon>Oceanospirillales</taxon>
        <taxon>Halomonadaceae</taxon>
        <taxon>Billgrantia</taxon>
    </lineage>
</organism>
<dbReference type="InterPro" id="IPR050601">
    <property type="entry name" value="CPA3_antiporter_subunitC"/>
</dbReference>
<keyword evidence="5 7" id="KW-1133">Transmembrane helix</keyword>
<comment type="caution">
    <text evidence="8">The sequence shown here is derived from an EMBL/GenBank/DDBJ whole genome shotgun (WGS) entry which is preliminary data.</text>
</comment>
<evidence type="ECO:0000256" key="1">
    <source>
        <dbReference type="ARBA" id="ARBA00004651"/>
    </source>
</evidence>
<keyword evidence="9" id="KW-1185">Reference proteome</keyword>
<dbReference type="InterPro" id="IPR039428">
    <property type="entry name" value="NUOK/Mnh_C1-like"/>
</dbReference>
<feature type="transmembrane region" description="Helical" evidence="7">
    <location>
        <begin position="6"/>
        <end position="23"/>
    </location>
</feature>
<evidence type="ECO:0000256" key="6">
    <source>
        <dbReference type="ARBA" id="ARBA00023136"/>
    </source>
</evidence>
<keyword evidence="4 7" id="KW-0812">Transmembrane</keyword>
<dbReference type="RefSeq" id="WP_234253937.1">
    <property type="nucleotide sequence ID" value="NZ_JABFTX010000001.1"/>
</dbReference>
<dbReference type="Gene3D" id="1.10.287.3510">
    <property type="match status" value="1"/>
</dbReference>
<proteinExistence type="inferred from homology"/>
<name>A0ABS8ZZS5_9GAMM</name>
<reference evidence="8 9" key="1">
    <citation type="journal article" date="2021" name="Front. Microbiol.">
        <title>Aerobic Denitrification and Heterotrophic Sulfur Oxidation in the Genus Halomonas Revealed by Six Novel Species Characterizations and Genome-Based Analysis.</title>
        <authorList>
            <person name="Wang L."/>
            <person name="Shao Z."/>
        </authorList>
    </citation>
    <scope>NUCLEOTIDE SEQUENCE [LARGE SCALE GENOMIC DNA]</scope>
    <source>
        <strain evidence="8 9">MCCC 1A11081</strain>
    </source>
</reference>
<accession>A0ABS8ZZS5</accession>
<dbReference type="PANTHER" id="PTHR34583:SF2">
    <property type="entry name" value="ANTIPORTER SUBUNIT MNHC2-RELATED"/>
    <property type="match status" value="1"/>
</dbReference>
<dbReference type="Pfam" id="PF00420">
    <property type="entry name" value="Oxidored_q2"/>
    <property type="match status" value="1"/>
</dbReference>
<keyword evidence="6 7" id="KW-0472">Membrane</keyword>
<evidence type="ECO:0008006" key="10">
    <source>
        <dbReference type="Google" id="ProtNLM"/>
    </source>
</evidence>
<dbReference type="PANTHER" id="PTHR34583">
    <property type="entry name" value="ANTIPORTER SUBUNIT MNHC2-RELATED"/>
    <property type="match status" value="1"/>
</dbReference>
<keyword evidence="3" id="KW-1003">Cell membrane</keyword>
<evidence type="ECO:0000256" key="3">
    <source>
        <dbReference type="ARBA" id="ARBA00022475"/>
    </source>
</evidence>
<protein>
    <recommendedName>
        <fullName evidence="10">NADH dehydrogenase subunit 4L</fullName>
    </recommendedName>
</protein>
<sequence>MSLFYAVVSALLCGMALIGLFRTDDLVRRIVALNVLASATFLLLVTLARTEAGIDPVPHVMVLTGIVVAVSTTAAALGLTIRAHERRHEESQ</sequence>
<evidence type="ECO:0000313" key="9">
    <source>
        <dbReference type="Proteomes" id="UP001320168"/>
    </source>
</evidence>
<evidence type="ECO:0000313" key="8">
    <source>
        <dbReference type="EMBL" id="MCE8001870.1"/>
    </source>
</evidence>
<comment type="subcellular location">
    <subcellularLocation>
        <location evidence="1">Cell membrane</location>
        <topology evidence="1">Multi-pass membrane protein</topology>
    </subcellularLocation>
</comment>